<evidence type="ECO:0000313" key="3">
    <source>
        <dbReference type="EMBL" id="GGA72356.1"/>
    </source>
</evidence>
<reference evidence="3" key="2">
    <citation type="submission" date="2020-09" db="EMBL/GenBank/DDBJ databases">
        <authorList>
            <person name="Sun Q."/>
            <person name="Zhou Y."/>
        </authorList>
    </citation>
    <scope>NUCLEOTIDE SEQUENCE</scope>
    <source>
        <strain evidence="3">CGMCC 1.15447</strain>
    </source>
</reference>
<protein>
    <recommendedName>
        <fullName evidence="2">DUF4440 domain-containing protein</fullName>
    </recommendedName>
</protein>
<dbReference type="Gene3D" id="3.10.450.50">
    <property type="match status" value="1"/>
</dbReference>
<dbReference type="Pfam" id="PF14534">
    <property type="entry name" value="DUF4440"/>
    <property type="match status" value="1"/>
</dbReference>
<name>A0A916W6X7_9BACT</name>
<sequence length="161" mass="18029">MNLEDPELKAKVILIALLLALCTGAVFAQQSANEVAVWKLEHSYWEYVKAADLVGYRTLWDAKFVGWPYISPAPQRKDHVTDWLRQYTGKGVRLASYSLEPLGSVATGNIVVTYYRLTAVWGDQGGNGKPQTSRITHTWIRTPAGWQILGGMSAHQPEDQR</sequence>
<dbReference type="Proteomes" id="UP000648801">
    <property type="component" value="Unassembled WGS sequence"/>
</dbReference>
<dbReference type="SUPFAM" id="SSF54427">
    <property type="entry name" value="NTF2-like"/>
    <property type="match status" value="1"/>
</dbReference>
<evidence type="ECO:0000256" key="1">
    <source>
        <dbReference type="SAM" id="SignalP"/>
    </source>
</evidence>
<gene>
    <name evidence="3" type="ORF">GCM10011507_24980</name>
</gene>
<dbReference type="AlphaFoldDB" id="A0A916W6X7"/>
<dbReference type="InterPro" id="IPR032710">
    <property type="entry name" value="NTF2-like_dom_sf"/>
</dbReference>
<comment type="caution">
    <text evidence="3">The sequence shown here is derived from an EMBL/GenBank/DDBJ whole genome shotgun (WGS) entry which is preliminary data.</text>
</comment>
<dbReference type="EMBL" id="BMJB01000001">
    <property type="protein sequence ID" value="GGA72356.1"/>
    <property type="molecule type" value="Genomic_DNA"/>
</dbReference>
<keyword evidence="4" id="KW-1185">Reference proteome</keyword>
<organism evidence="3 4">
    <name type="scientific">Edaphobacter acidisoli</name>
    <dbReference type="NCBI Taxonomy" id="2040573"/>
    <lineage>
        <taxon>Bacteria</taxon>
        <taxon>Pseudomonadati</taxon>
        <taxon>Acidobacteriota</taxon>
        <taxon>Terriglobia</taxon>
        <taxon>Terriglobales</taxon>
        <taxon>Acidobacteriaceae</taxon>
        <taxon>Edaphobacter</taxon>
    </lineage>
</organism>
<evidence type="ECO:0000313" key="4">
    <source>
        <dbReference type="Proteomes" id="UP000648801"/>
    </source>
</evidence>
<feature type="chain" id="PRO_5037938727" description="DUF4440 domain-containing protein" evidence="1">
    <location>
        <begin position="29"/>
        <end position="161"/>
    </location>
</feature>
<keyword evidence="1" id="KW-0732">Signal</keyword>
<proteinExistence type="predicted"/>
<evidence type="ECO:0000259" key="2">
    <source>
        <dbReference type="Pfam" id="PF14534"/>
    </source>
</evidence>
<reference evidence="3" key="1">
    <citation type="journal article" date="2014" name="Int. J. Syst. Evol. Microbiol.">
        <title>Complete genome sequence of Corynebacterium casei LMG S-19264T (=DSM 44701T), isolated from a smear-ripened cheese.</title>
        <authorList>
            <consortium name="US DOE Joint Genome Institute (JGI-PGF)"/>
            <person name="Walter F."/>
            <person name="Albersmeier A."/>
            <person name="Kalinowski J."/>
            <person name="Ruckert C."/>
        </authorList>
    </citation>
    <scope>NUCLEOTIDE SEQUENCE</scope>
    <source>
        <strain evidence="3">CGMCC 1.15447</strain>
    </source>
</reference>
<feature type="signal peptide" evidence="1">
    <location>
        <begin position="1"/>
        <end position="28"/>
    </location>
</feature>
<accession>A0A916W6X7</accession>
<dbReference type="InterPro" id="IPR027843">
    <property type="entry name" value="DUF4440"/>
</dbReference>
<feature type="domain" description="DUF4440" evidence="2">
    <location>
        <begin position="38"/>
        <end position="148"/>
    </location>
</feature>